<dbReference type="Proteomes" id="UP000217790">
    <property type="component" value="Unassembled WGS sequence"/>
</dbReference>
<protein>
    <submittedName>
        <fullName evidence="1">Uncharacterized protein</fullName>
    </submittedName>
</protein>
<organism evidence="1 2">
    <name type="scientific">Armillaria gallica</name>
    <name type="common">Bulbous honey fungus</name>
    <name type="synonym">Armillaria bulbosa</name>
    <dbReference type="NCBI Taxonomy" id="47427"/>
    <lineage>
        <taxon>Eukaryota</taxon>
        <taxon>Fungi</taxon>
        <taxon>Dikarya</taxon>
        <taxon>Basidiomycota</taxon>
        <taxon>Agaricomycotina</taxon>
        <taxon>Agaricomycetes</taxon>
        <taxon>Agaricomycetidae</taxon>
        <taxon>Agaricales</taxon>
        <taxon>Marasmiineae</taxon>
        <taxon>Physalacriaceae</taxon>
        <taxon>Armillaria</taxon>
    </lineage>
</organism>
<dbReference type="OMA" id="MIMHAAW"/>
<sequence>MASWVSGLLDYDFIHATEHGIVMKSADGITRHVFPSIATHSADYPEKVLISGIHDMVGVSP</sequence>
<accession>A0A2H3DK44</accession>
<evidence type="ECO:0000313" key="1">
    <source>
        <dbReference type="EMBL" id="PBK94224.1"/>
    </source>
</evidence>
<dbReference type="OrthoDB" id="3208495at2759"/>
<gene>
    <name evidence="1" type="ORF">ARMGADRAFT_1078935</name>
</gene>
<evidence type="ECO:0000313" key="2">
    <source>
        <dbReference type="Proteomes" id="UP000217790"/>
    </source>
</evidence>
<keyword evidence="2" id="KW-1185">Reference proteome</keyword>
<dbReference type="EMBL" id="KZ293654">
    <property type="protein sequence ID" value="PBK94224.1"/>
    <property type="molecule type" value="Genomic_DNA"/>
</dbReference>
<reference evidence="2" key="1">
    <citation type="journal article" date="2017" name="Nat. Ecol. Evol.">
        <title>Genome expansion and lineage-specific genetic innovations in the forest pathogenic fungi Armillaria.</title>
        <authorList>
            <person name="Sipos G."/>
            <person name="Prasanna A.N."/>
            <person name="Walter M.C."/>
            <person name="O'Connor E."/>
            <person name="Balint B."/>
            <person name="Krizsan K."/>
            <person name="Kiss B."/>
            <person name="Hess J."/>
            <person name="Varga T."/>
            <person name="Slot J."/>
            <person name="Riley R."/>
            <person name="Boka B."/>
            <person name="Rigling D."/>
            <person name="Barry K."/>
            <person name="Lee J."/>
            <person name="Mihaltcheva S."/>
            <person name="LaButti K."/>
            <person name="Lipzen A."/>
            <person name="Waldron R."/>
            <person name="Moloney N.M."/>
            <person name="Sperisen C."/>
            <person name="Kredics L."/>
            <person name="Vagvoelgyi C."/>
            <person name="Patrignani A."/>
            <person name="Fitzpatrick D."/>
            <person name="Nagy I."/>
            <person name="Doyle S."/>
            <person name="Anderson J.B."/>
            <person name="Grigoriev I.V."/>
            <person name="Gueldener U."/>
            <person name="Muensterkoetter M."/>
            <person name="Nagy L.G."/>
        </authorList>
    </citation>
    <scope>NUCLEOTIDE SEQUENCE [LARGE SCALE GENOMIC DNA]</scope>
    <source>
        <strain evidence="2">Ar21-2</strain>
    </source>
</reference>
<dbReference type="STRING" id="47427.A0A2H3DK44"/>
<name>A0A2H3DK44_ARMGA</name>
<dbReference type="AlphaFoldDB" id="A0A2H3DK44"/>
<dbReference type="InParanoid" id="A0A2H3DK44"/>
<dbReference type="Pfam" id="PF18759">
    <property type="entry name" value="Plavaka"/>
    <property type="match status" value="1"/>
</dbReference>
<proteinExistence type="predicted"/>
<dbReference type="InterPro" id="IPR041078">
    <property type="entry name" value="Plavaka"/>
</dbReference>